<sequence>MTAARSTVRMAFEQASIRIPIAEIGLLRDVPPAIRRTIKYGQIAASITEVGLIEPPVVARDGRNPNHYHLLDGYLRIDILKAQGEHEVVCLVALDDEGFTYNRRISRLATIQEHRMILNAVRKGVSEERLARALNVNIDNIRHKRTLTEGICPEAIDLLKDRHVPIATFAELKRLKPVRQIEAAMAMNSMNKYSVSYAKSIVTATREDFLVAPRRRPARGLTEDQITTMERESATLDREFRIIERDYGRDHLVLTLAIGYVRALLDNVRVVRHLAQYHPMILAEFQKIVEFQPTA</sequence>
<dbReference type="AlphaFoldDB" id="A0A2V4R2Q0"/>
<dbReference type="SUPFAM" id="SSF110849">
    <property type="entry name" value="ParB/Sulfiredoxin"/>
    <property type="match status" value="1"/>
</dbReference>
<proteinExistence type="predicted"/>
<accession>A0A2V4R2Q0</accession>
<organism evidence="2 3">
    <name type="scientific">Komagataeibacter swingsii</name>
    <dbReference type="NCBI Taxonomy" id="215220"/>
    <lineage>
        <taxon>Bacteria</taxon>
        <taxon>Pseudomonadati</taxon>
        <taxon>Pseudomonadota</taxon>
        <taxon>Alphaproteobacteria</taxon>
        <taxon>Acetobacterales</taxon>
        <taxon>Acetobacteraceae</taxon>
        <taxon>Komagataeibacter</taxon>
    </lineage>
</organism>
<dbReference type="InterPro" id="IPR036086">
    <property type="entry name" value="ParB/Sulfiredoxin_sf"/>
</dbReference>
<dbReference type="Pfam" id="PF07506">
    <property type="entry name" value="RepB"/>
    <property type="match status" value="1"/>
</dbReference>
<dbReference type="SUPFAM" id="SSF109709">
    <property type="entry name" value="KorB DNA-binding domain-like"/>
    <property type="match status" value="1"/>
</dbReference>
<comment type="caution">
    <text evidence="2">The sequence shown here is derived from an EMBL/GenBank/DDBJ whole genome shotgun (WGS) entry which is preliminary data.</text>
</comment>
<evidence type="ECO:0000313" key="2">
    <source>
        <dbReference type="EMBL" id="PYD69023.1"/>
    </source>
</evidence>
<dbReference type="EMBL" id="NKUB01000016">
    <property type="protein sequence ID" value="PYD69023.1"/>
    <property type="molecule type" value="Genomic_DNA"/>
</dbReference>
<feature type="domain" description="RepB plasmid partition" evidence="1">
    <location>
        <begin position="105"/>
        <end position="285"/>
    </location>
</feature>
<dbReference type="RefSeq" id="WP_110557270.1">
    <property type="nucleotide sequence ID" value="NZ_NKUB01000016.1"/>
</dbReference>
<reference evidence="2 3" key="1">
    <citation type="submission" date="2017-07" db="EMBL/GenBank/DDBJ databases">
        <title>A draft genome sequence of Komagataeibacter swingsii LMG 22125.</title>
        <authorList>
            <person name="Skraban J."/>
            <person name="Cleenwerck I."/>
            <person name="Vandamme P."/>
            <person name="Trcek J."/>
        </authorList>
    </citation>
    <scope>NUCLEOTIDE SEQUENCE [LARGE SCALE GENOMIC DNA]</scope>
    <source>
        <strain evidence="2 3">LMG 22125</strain>
    </source>
</reference>
<gene>
    <name evidence="2" type="ORF">CFR76_12120</name>
</gene>
<evidence type="ECO:0000313" key="3">
    <source>
        <dbReference type="Proteomes" id="UP000247371"/>
    </source>
</evidence>
<protein>
    <submittedName>
        <fullName evidence="2">Chromosome partitioning protein ParB</fullName>
    </submittedName>
</protein>
<dbReference type="Proteomes" id="UP000247371">
    <property type="component" value="Unassembled WGS sequence"/>
</dbReference>
<name>A0A2V4R2Q0_9PROT</name>
<dbReference type="Gene3D" id="3.90.1530.10">
    <property type="entry name" value="Conserved hypothetical protein from pyrococcus furiosus pfu- 392566-001, ParB domain"/>
    <property type="match status" value="1"/>
</dbReference>
<dbReference type="InterPro" id="IPR011111">
    <property type="entry name" value="Plasmid_RepB"/>
</dbReference>
<evidence type="ECO:0000259" key="1">
    <source>
        <dbReference type="Pfam" id="PF07506"/>
    </source>
</evidence>
<keyword evidence="3" id="KW-1185">Reference proteome</keyword>